<protein>
    <recommendedName>
        <fullName evidence="3">ATPase dynein-related AAA domain-containing protein</fullName>
    </recommendedName>
</protein>
<dbReference type="InterPro" id="IPR027417">
    <property type="entry name" value="P-loop_NTPase"/>
</dbReference>
<dbReference type="Gene3D" id="3.40.50.300">
    <property type="entry name" value="P-loop containing nucleotide triphosphate hydrolases"/>
    <property type="match status" value="1"/>
</dbReference>
<organism evidence="4 5">
    <name type="scientific">Rotaria magnacalcarata</name>
    <dbReference type="NCBI Taxonomy" id="392030"/>
    <lineage>
        <taxon>Eukaryota</taxon>
        <taxon>Metazoa</taxon>
        <taxon>Spiralia</taxon>
        <taxon>Gnathifera</taxon>
        <taxon>Rotifera</taxon>
        <taxon>Eurotatoria</taxon>
        <taxon>Bdelloidea</taxon>
        <taxon>Philodinida</taxon>
        <taxon>Philodinidae</taxon>
        <taxon>Rotaria</taxon>
    </lineage>
</organism>
<comment type="caution">
    <text evidence="4">The sequence shown here is derived from an EMBL/GenBank/DDBJ whole genome shotgun (WGS) entry which is preliminary data.</text>
</comment>
<proteinExistence type="predicted"/>
<dbReference type="GO" id="GO:0030687">
    <property type="term" value="C:preribosome, large subunit precursor"/>
    <property type="evidence" value="ECO:0007669"/>
    <property type="project" value="TreeGrafter"/>
</dbReference>
<keyword evidence="2" id="KW-0067">ATP-binding</keyword>
<evidence type="ECO:0000259" key="3">
    <source>
        <dbReference type="Pfam" id="PF07728"/>
    </source>
</evidence>
<dbReference type="Proteomes" id="UP000681967">
    <property type="component" value="Unassembled WGS sequence"/>
</dbReference>
<evidence type="ECO:0000313" key="4">
    <source>
        <dbReference type="EMBL" id="CAF5151512.1"/>
    </source>
</evidence>
<dbReference type="InterPro" id="IPR011704">
    <property type="entry name" value="ATPase_dyneun-rel_AAA"/>
</dbReference>
<evidence type="ECO:0000313" key="5">
    <source>
        <dbReference type="Proteomes" id="UP000681967"/>
    </source>
</evidence>
<dbReference type="GO" id="GO:0000055">
    <property type="term" value="P:ribosomal large subunit export from nucleus"/>
    <property type="evidence" value="ECO:0007669"/>
    <property type="project" value="TreeGrafter"/>
</dbReference>
<gene>
    <name evidence="4" type="ORF">BYL167_LOCUS72350</name>
</gene>
<feature type="non-terminal residue" evidence="4">
    <location>
        <position position="1"/>
    </location>
</feature>
<dbReference type="GO" id="GO:0005524">
    <property type="term" value="F:ATP binding"/>
    <property type="evidence" value="ECO:0007669"/>
    <property type="project" value="UniProtKB-KW"/>
</dbReference>
<evidence type="ECO:0000256" key="1">
    <source>
        <dbReference type="ARBA" id="ARBA00022741"/>
    </source>
</evidence>
<dbReference type="Pfam" id="PF07728">
    <property type="entry name" value="AAA_5"/>
    <property type="match status" value="1"/>
</dbReference>
<reference evidence="4" key="1">
    <citation type="submission" date="2021-02" db="EMBL/GenBank/DDBJ databases">
        <authorList>
            <person name="Nowell W R."/>
        </authorList>
    </citation>
    <scope>NUCLEOTIDE SEQUENCE</scope>
</reference>
<evidence type="ECO:0000256" key="2">
    <source>
        <dbReference type="ARBA" id="ARBA00022840"/>
    </source>
</evidence>
<dbReference type="GO" id="GO:0000027">
    <property type="term" value="P:ribosomal large subunit assembly"/>
    <property type="evidence" value="ECO:0007669"/>
    <property type="project" value="TreeGrafter"/>
</dbReference>
<keyword evidence="1" id="KW-0547">Nucleotide-binding</keyword>
<name>A0A8S3G5R7_9BILA</name>
<dbReference type="GO" id="GO:0005634">
    <property type="term" value="C:nucleus"/>
    <property type="evidence" value="ECO:0007669"/>
    <property type="project" value="TreeGrafter"/>
</dbReference>
<feature type="non-terminal residue" evidence="4">
    <location>
        <position position="222"/>
    </location>
</feature>
<accession>A0A8S3G5R7</accession>
<dbReference type="PANTHER" id="PTHR48103">
    <property type="entry name" value="MIDASIN-RELATED"/>
    <property type="match status" value="1"/>
</dbReference>
<dbReference type="EMBL" id="CAJOBH010258042">
    <property type="protein sequence ID" value="CAF5151512.1"/>
    <property type="molecule type" value="Genomic_DNA"/>
</dbReference>
<dbReference type="GO" id="GO:0016887">
    <property type="term" value="F:ATP hydrolysis activity"/>
    <property type="evidence" value="ECO:0007669"/>
    <property type="project" value="InterPro"/>
</dbReference>
<dbReference type="PANTHER" id="PTHR48103:SF2">
    <property type="entry name" value="MIDASIN"/>
    <property type="match status" value="1"/>
</dbReference>
<sequence>CYARQADYYANKLEHIRLNEKQEIGFIFVESEFVQALREGWWVLLDNINSAPSEVLERLNSLTEDNPMLSLYENSDGQVLTQSDGINPNFRLFTTANLNRIYSNKLSSAFLNRVIRICLPPIDQWDMTNGNDPTSSDLYELISTQLSTIPAGKQLTHLLILMHLNVKQYVKDGRLTYPSDFLVTYRLLEQCIRTLRYLVDQNINPVDACYWSLLRSYCSSLK</sequence>
<dbReference type="AlphaFoldDB" id="A0A8S3G5R7"/>
<dbReference type="SUPFAM" id="SSF52540">
    <property type="entry name" value="P-loop containing nucleoside triphosphate hydrolases"/>
    <property type="match status" value="1"/>
</dbReference>
<feature type="domain" description="ATPase dynein-related AAA" evidence="3">
    <location>
        <begin position="26"/>
        <end position="113"/>
    </location>
</feature>